<dbReference type="SMART" id="SM00850">
    <property type="entry name" value="LytTR"/>
    <property type="match status" value="1"/>
</dbReference>
<keyword evidence="5" id="KW-1185">Reference proteome</keyword>
<reference evidence="4 5" key="1">
    <citation type="submission" date="2019-07" db="EMBL/GenBank/DDBJ databases">
        <title>Whole genome shotgun sequence of Segetibacter aerophilus NBRC 106135.</title>
        <authorList>
            <person name="Hosoyama A."/>
            <person name="Uohara A."/>
            <person name="Ohji S."/>
            <person name="Ichikawa N."/>
        </authorList>
    </citation>
    <scope>NUCLEOTIDE SEQUENCE [LARGE SCALE GENOMIC DNA]</scope>
    <source>
        <strain evidence="4 5">NBRC 106135</strain>
    </source>
</reference>
<dbReference type="PANTHER" id="PTHR48111">
    <property type="entry name" value="REGULATOR OF RPOS"/>
    <property type="match status" value="1"/>
</dbReference>
<dbReference type="SUPFAM" id="SSF52172">
    <property type="entry name" value="CheY-like"/>
    <property type="match status" value="1"/>
</dbReference>
<dbReference type="GO" id="GO:0000156">
    <property type="term" value="F:phosphorelay response regulator activity"/>
    <property type="evidence" value="ECO:0007669"/>
    <property type="project" value="TreeGrafter"/>
</dbReference>
<dbReference type="EMBL" id="BJYT01000020">
    <property type="protein sequence ID" value="GEO11393.1"/>
    <property type="molecule type" value="Genomic_DNA"/>
</dbReference>
<dbReference type="InterPro" id="IPR011006">
    <property type="entry name" value="CheY-like_superfamily"/>
</dbReference>
<feature type="domain" description="Response regulatory" evidence="3">
    <location>
        <begin position="3"/>
        <end position="114"/>
    </location>
</feature>
<dbReference type="InterPro" id="IPR007492">
    <property type="entry name" value="LytTR_DNA-bd_dom"/>
</dbReference>
<dbReference type="InterPro" id="IPR001789">
    <property type="entry name" value="Sig_transdc_resp-reg_receiver"/>
</dbReference>
<evidence type="ECO:0000256" key="1">
    <source>
        <dbReference type="ARBA" id="ARBA00023125"/>
    </source>
</evidence>
<sequence length="238" mass="27096">MLRCIAIDDEDLALELMEDYISKVPYLQLVATCDDPLEAISIIQEQQIDLVFLDIQMPGLNGLQLIESLLNNPMCILVTAYSQYALDGFNLNVVDYLVKPVPFDRFLKACNKAKELYQLKNKATETSKEAELDYFFINADYSHVKISYADILWVEGLKDYIKIHLENNVKPIVARISMKNIEELLPSSKFLRIQKSYIVSKEHITAVKKSSVFIGSTELSIGENYKESVLAFLGRKGE</sequence>
<dbReference type="Proteomes" id="UP000321513">
    <property type="component" value="Unassembled WGS sequence"/>
</dbReference>
<dbReference type="Pfam" id="PF00072">
    <property type="entry name" value="Response_reg"/>
    <property type="match status" value="1"/>
</dbReference>
<dbReference type="SMART" id="SM00448">
    <property type="entry name" value="REC"/>
    <property type="match status" value="1"/>
</dbReference>
<accession>A0A512BHG1</accession>
<organism evidence="4 5">
    <name type="scientific">Segetibacter aerophilus</name>
    <dbReference type="NCBI Taxonomy" id="670293"/>
    <lineage>
        <taxon>Bacteria</taxon>
        <taxon>Pseudomonadati</taxon>
        <taxon>Bacteroidota</taxon>
        <taxon>Chitinophagia</taxon>
        <taxon>Chitinophagales</taxon>
        <taxon>Chitinophagaceae</taxon>
        <taxon>Segetibacter</taxon>
    </lineage>
</organism>
<gene>
    <name evidence="4" type="ORF">SAE01_38890</name>
</gene>
<dbReference type="GO" id="GO:0032993">
    <property type="term" value="C:protein-DNA complex"/>
    <property type="evidence" value="ECO:0007669"/>
    <property type="project" value="TreeGrafter"/>
</dbReference>
<dbReference type="GO" id="GO:0006355">
    <property type="term" value="P:regulation of DNA-templated transcription"/>
    <property type="evidence" value="ECO:0007669"/>
    <property type="project" value="TreeGrafter"/>
</dbReference>
<comment type="caution">
    <text evidence="4">The sequence shown here is derived from an EMBL/GenBank/DDBJ whole genome shotgun (WGS) entry which is preliminary data.</text>
</comment>
<dbReference type="GO" id="GO:0000976">
    <property type="term" value="F:transcription cis-regulatory region binding"/>
    <property type="evidence" value="ECO:0007669"/>
    <property type="project" value="TreeGrafter"/>
</dbReference>
<dbReference type="AlphaFoldDB" id="A0A512BHG1"/>
<evidence type="ECO:0000256" key="2">
    <source>
        <dbReference type="PROSITE-ProRule" id="PRU00169"/>
    </source>
</evidence>
<dbReference type="InterPro" id="IPR039420">
    <property type="entry name" value="WalR-like"/>
</dbReference>
<dbReference type="Pfam" id="PF04397">
    <property type="entry name" value="LytTR"/>
    <property type="match status" value="1"/>
</dbReference>
<feature type="modified residue" description="4-aspartylphosphate" evidence="2">
    <location>
        <position position="54"/>
    </location>
</feature>
<keyword evidence="1 4" id="KW-0238">DNA-binding</keyword>
<dbReference type="RefSeq" id="WP_147205503.1">
    <property type="nucleotide sequence ID" value="NZ_BJYT01000020.1"/>
</dbReference>
<dbReference type="PROSITE" id="PS50110">
    <property type="entry name" value="RESPONSE_REGULATORY"/>
    <property type="match status" value="1"/>
</dbReference>
<keyword evidence="2" id="KW-0597">Phosphoprotein</keyword>
<dbReference type="OrthoDB" id="9787344at2"/>
<dbReference type="Gene3D" id="2.40.50.1020">
    <property type="entry name" value="LytTr DNA-binding domain"/>
    <property type="match status" value="1"/>
</dbReference>
<dbReference type="GO" id="GO:0005829">
    <property type="term" value="C:cytosol"/>
    <property type="evidence" value="ECO:0007669"/>
    <property type="project" value="TreeGrafter"/>
</dbReference>
<dbReference type="Gene3D" id="3.40.50.2300">
    <property type="match status" value="1"/>
</dbReference>
<evidence type="ECO:0000313" key="4">
    <source>
        <dbReference type="EMBL" id="GEO11393.1"/>
    </source>
</evidence>
<evidence type="ECO:0000313" key="5">
    <source>
        <dbReference type="Proteomes" id="UP000321513"/>
    </source>
</evidence>
<protein>
    <submittedName>
        <fullName evidence="4">DNA-binding response regulator</fullName>
    </submittedName>
</protein>
<evidence type="ECO:0000259" key="3">
    <source>
        <dbReference type="PROSITE" id="PS50110"/>
    </source>
</evidence>
<dbReference type="PANTHER" id="PTHR48111:SF17">
    <property type="entry name" value="TRANSCRIPTIONAL REGULATORY PROTEIN YPDB"/>
    <property type="match status" value="1"/>
</dbReference>
<name>A0A512BHG1_9BACT</name>
<proteinExistence type="predicted"/>